<comment type="similarity">
    <text evidence="2">Belongs to the GMC oxidoreductase family.</text>
</comment>
<evidence type="ECO:0000256" key="1">
    <source>
        <dbReference type="ARBA" id="ARBA00001974"/>
    </source>
</evidence>
<reference evidence="6" key="1">
    <citation type="submission" date="2023-02" db="EMBL/GenBank/DDBJ databases">
        <title>Georgenia sp.10Sc9-8, isolated from a soil sample collected from the Taklamakan desert.</title>
        <authorList>
            <person name="Liu S."/>
        </authorList>
    </citation>
    <scope>NUCLEOTIDE SEQUENCE</scope>
    <source>
        <strain evidence="6">10Sc9-8</strain>
    </source>
</reference>
<keyword evidence="7" id="KW-1185">Reference proteome</keyword>
<keyword evidence="3" id="KW-0285">Flavoprotein</keyword>
<comment type="caution">
    <text evidence="6">The sequence shown here is derived from an EMBL/GenBank/DDBJ whole genome shotgun (WGS) entry which is preliminary data.</text>
</comment>
<evidence type="ECO:0000256" key="4">
    <source>
        <dbReference type="ARBA" id="ARBA00022827"/>
    </source>
</evidence>
<comment type="cofactor">
    <cofactor evidence="1">
        <name>FAD</name>
        <dbReference type="ChEBI" id="CHEBI:57692"/>
    </cofactor>
</comment>
<evidence type="ECO:0000313" key="7">
    <source>
        <dbReference type="Proteomes" id="UP001165561"/>
    </source>
</evidence>
<keyword evidence="4" id="KW-0274">FAD</keyword>
<feature type="non-terminal residue" evidence="6">
    <location>
        <position position="398"/>
    </location>
</feature>
<dbReference type="PROSITE" id="PS00624">
    <property type="entry name" value="GMC_OXRED_2"/>
    <property type="match status" value="1"/>
</dbReference>
<accession>A0ABT5TVA6</accession>
<organism evidence="6 7">
    <name type="scientific">Georgenia halotolerans</name>
    <dbReference type="NCBI Taxonomy" id="3028317"/>
    <lineage>
        <taxon>Bacteria</taxon>
        <taxon>Bacillati</taxon>
        <taxon>Actinomycetota</taxon>
        <taxon>Actinomycetes</taxon>
        <taxon>Micrococcales</taxon>
        <taxon>Bogoriellaceae</taxon>
        <taxon>Georgenia</taxon>
    </lineage>
</organism>
<feature type="domain" description="Glucose-methanol-choline oxidoreductase N-terminal" evidence="5">
    <location>
        <begin position="251"/>
        <end position="265"/>
    </location>
</feature>
<dbReference type="PANTHER" id="PTHR11552:SF147">
    <property type="entry name" value="CHOLINE DEHYDROGENASE, MITOCHONDRIAL"/>
    <property type="match status" value="1"/>
</dbReference>
<dbReference type="Pfam" id="PF00732">
    <property type="entry name" value="GMC_oxred_N"/>
    <property type="match status" value="1"/>
</dbReference>
<evidence type="ECO:0000313" key="6">
    <source>
        <dbReference type="EMBL" id="MDD9205919.1"/>
    </source>
</evidence>
<evidence type="ECO:0000259" key="5">
    <source>
        <dbReference type="PROSITE" id="PS00624"/>
    </source>
</evidence>
<dbReference type="InterPro" id="IPR036188">
    <property type="entry name" value="FAD/NAD-bd_sf"/>
</dbReference>
<dbReference type="Gene3D" id="3.50.50.60">
    <property type="entry name" value="FAD/NAD(P)-binding domain"/>
    <property type="match status" value="2"/>
</dbReference>
<evidence type="ECO:0000256" key="2">
    <source>
        <dbReference type="ARBA" id="ARBA00010790"/>
    </source>
</evidence>
<name>A0ABT5TVA6_9MICO</name>
<sequence>MEVDYVVVGAGAAGCVLAHRLSADPAVTVLLLERGGPARHPLLHIPKGFYRIMQDPRYAYHYAARPPVPGGQAETWLRGKVRGGSTSINGMMYARGDAADYDALAAAGNPGWSWAEMLPVFRAMEDHHLGASPQRGSGGPLPVSITPAEGPVLTAMVEAAAARGVPHVPDVNAVDGERIGGTPVTIRAGRRVSAARAFLGPVLGRGNLIVADRTEAGYLLWDGDRVTGVRARTGRAVRDVRARRAVILAAGAVETPALLERSGIGRPDVLTRAGVRTRVESPNVGERVVEQRAVTVKARLRDGLGHNPHLDSTAKKLWAGLGYLLTRRGPVATGAYELAAHLRTTPAADRPDAQLLLTPLLTDDTGLALADHPGLMLQAYPVRPTTTSSIHLGGRSPT</sequence>
<dbReference type="EMBL" id="JARACI010000714">
    <property type="protein sequence ID" value="MDD9205919.1"/>
    <property type="molecule type" value="Genomic_DNA"/>
</dbReference>
<dbReference type="InterPro" id="IPR000172">
    <property type="entry name" value="GMC_OxRdtase_N"/>
</dbReference>
<evidence type="ECO:0000256" key="3">
    <source>
        <dbReference type="ARBA" id="ARBA00022630"/>
    </source>
</evidence>
<gene>
    <name evidence="6" type="ORF">PU560_05470</name>
</gene>
<dbReference type="InterPro" id="IPR012132">
    <property type="entry name" value="GMC_OxRdtase"/>
</dbReference>
<dbReference type="PANTHER" id="PTHR11552">
    <property type="entry name" value="GLUCOSE-METHANOL-CHOLINE GMC OXIDOREDUCTASE"/>
    <property type="match status" value="1"/>
</dbReference>
<dbReference type="Proteomes" id="UP001165561">
    <property type="component" value="Unassembled WGS sequence"/>
</dbReference>
<protein>
    <submittedName>
        <fullName evidence="6">GMC family oxidoreductase N-terminal domain-containing protein</fullName>
    </submittedName>
</protein>
<dbReference type="SUPFAM" id="SSF51905">
    <property type="entry name" value="FAD/NAD(P)-binding domain"/>
    <property type="match status" value="1"/>
</dbReference>
<proteinExistence type="inferred from homology"/>